<dbReference type="SMART" id="SM00271">
    <property type="entry name" value="DnaJ"/>
    <property type="match status" value="1"/>
</dbReference>
<dbReference type="GO" id="GO:0009507">
    <property type="term" value="C:chloroplast"/>
    <property type="evidence" value="ECO:0007669"/>
    <property type="project" value="TreeGrafter"/>
</dbReference>
<sequence>MTALPSSIPKPCCLGGSRMQLRVSATARPAQTKSATLYELLSVEKTAGPEEIKAAYRVQARRWHPDACRTAVDKAYFAERFMRAREAYEVLSDPSRRRDYDVSLLRADGWAIAVGGGVVLRKGGCAWGFGDWVSQLEGLKRRCAVEEEESWGSRMRRAHDSKASDLWCLLGFSVSE</sequence>
<dbReference type="AlphaFoldDB" id="A0A4S8JV12"/>
<gene>
    <name evidence="2" type="ORF">C4D60_Mb05t09980</name>
</gene>
<dbReference type="PROSITE" id="PS50076">
    <property type="entry name" value="DNAJ_2"/>
    <property type="match status" value="1"/>
</dbReference>
<dbReference type="GO" id="GO:0005783">
    <property type="term" value="C:endoplasmic reticulum"/>
    <property type="evidence" value="ECO:0007669"/>
    <property type="project" value="UniProtKB-ARBA"/>
</dbReference>
<dbReference type="Pfam" id="PF00226">
    <property type="entry name" value="DnaJ"/>
    <property type="match status" value="1"/>
</dbReference>
<accession>A0A4S8JV12</accession>
<dbReference type="InterPro" id="IPR053232">
    <property type="entry name" value="DnaJ_C/III_chloroplastic"/>
</dbReference>
<name>A0A4S8JV12_MUSBA</name>
<reference evidence="2 3" key="1">
    <citation type="journal article" date="2019" name="Nat. Plants">
        <title>Genome sequencing of Musa balbisiana reveals subgenome evolution and function divergence in polyploid bananas.</title>
        <authorList>
            <person name="Yao X."/>
        </authorList>
    </citation>
    <scope>NUCLEOTIDE SEQUENCE [LARGE SCALE GENOMIC DNA]</scope>
    <source>
        <strain evidence="3">cv. DH-PKW</strain>
        <tissue evidence="2">Leaves</tissue>
    </source>
</reference>
<protein>
    <recommendedName>
        <fullName evidence="1">J domain-containing protein</fullName>
    </recommendedName>
</protein>
<dbReference type="PANTHER" id="PTHR45090:SF6">
    <property type="entry name" value="J DOMAIN-CONTAINING PROTEIN"/>
    <property type="match status" value="1"/>
</dbReference>
<dbReference type="Gene3D" id="1.10.287.110">
    <property type="entry name" value="DnaJ domain"/>
    <property type="match status" value="1"/>
</dbReference>
<evidence type="ECO:0000259" key="1">
    <source>
        <dbReference type="PROSITE" id="PS50076"/>
    </source>
</evidence>
<evidence type="ECO:0000313" key="2">
    <source>
        <dbReference type="EMBL" id="THU66036.1"/>
    </source>
</evidence>
<dbReference type="STRING" id="52838.A0A4S8JV12"/>
<proteinExistence type="predicted"/>
<feature type="domain" description="J" evidence="1">
    <location>
        <begin position="36"/>
        <end position="104"/>
    </location>
</feature>
<evidence type="ECO:0000313" key="3">
    <source>
        <dbReference type="Proteomes" id="UP000317650"/>
    </source>
</evidence>
<organism evidence="2 3">
    <name type="scientific">Musa balbisiana</name>
    <name type="common">Banana</name>
    <dbReference type="NCBI Taxonomy" id="52838"/>
    <lineage>
        <taxon>Eukaryota</taxon>
        <taxon>Viridiplantae</taxon>
        <taxon>Streptophyta</taxon>
        <taxon>Embryophyta</taxon>
        <taxon>Tracheophyta</taxon>
        <taxon>Spermatophyta</taxon>
        <taxon>Magnoliopsida</taxon>
        <taxon>Liliopsida</taxon>
        <taxon>Zingiberales</taxon>
        <taxon>Musaceae</taxon>
        <taxon>Musa</taxon>
    </lineage>
</organism>
<dbReference type="InterPro" id="IPR018253">
    <property type="entry name" value="DnaJ_domain_CS"/>
</dbReference>
<dbReference type="PROSITE" id="PS00636">
    <property type="entry name" value="DNAJ_1"/>
    <property type="match status" value="1"/>
</dbReference>
<dbReference type="InterPro" id="IPR001623">
    <property type="entry name" value="DnaJ_domain"/>
</dbReference>
<keyword evidence="3" id="KW-1185">Reference proteome</keyword>
<dbReference type="SUPFAM" id="SSF46565">
    <property type="entry name" value="Chaperone J-domain"/>
    <property type="match status" value="1"/>
</dbReference>
<dbReference type="Proteomes" id="UP000317650">
    <property type="component" value="Chromosome 5"/>
</dbReference>
<dbReference type="PRINTS" id="PR00625">
    <property type="entry name" value="JDOMAIN"/>
</dbReference>
<dbReference type="PANTHER" id="PTHR45090">
    <property type="entry name" value="CHAPERONE PROTEIN DNAJ 20 CHLOROPLASTIC"/>
    <property type="match status" value="1"/>
</dbReference>
<comment type="caution">
    <text evidence="2">The sequence shown here is derived from an EMBL/GenBank/DDBJ whole genome shotgun (WGS) entry which is preliminary data.</text>
</comment>
<dbReference type="InterPro" id="IPR036869">
    <property type="entry name" value="J_dom_sf"/>
</dbReference>
<dbReference type="CDD" id="cd06257">
    <property type="entry name" value="DnaJ"/>
    <property type="match status" value="1"/>
</dbReference>
<dbReference type="EMBL" id="PYDT01000003">
    <property type="protein sequence ID" value="THU66036.1"/>
    <property type="molecule type" value="Genomic_DNA"/>
</dbReference>